<dbReference type="AlphaFoldDB" id="A0A6I0EZB9"/>
<organism evidence="1 2">
    <name type="scientific">Alkaliphilus pronyensis</name>
    <dbReference type="NCBI Taxonomy" id="1482732"/>
    <lineage>
        <taxon>Bacteria</taxon>
        <taxon>Bacillati</taxon>
        <taxon>Bacillota</taxon>
        <taxon>Clostridia</taxon>
        <taxon>Peptostreptococcales</taxon>
        <taxon>Natronincolaceae</taxon>
        <taxon>Alkaliphilus</taxon>
    </lineage>
</organism>
<gene>
    <name evidence="1" type="ORF">F8154_12255</name>
</gene>
<proteinExistence type="predicted"/>
<dbReference type="Proteomes" id="UP000432715">
    <property type="component" value="Unassembled WGS sequence"/>
</dbReference>
<reference evidence="1 2" key="1">
    <citation type="submission" date="2019-10" db="EMBL/GenBank/DDBJ databases">
        <title>Alkaliphilus serpentinus sp. nov. and Alkaliphilus pronyensis sp. nov., two novel anaerobic alkaliphilic species isolated from the serpentinized-hosted hydrothermal field of the Prony Bay (New Caledonia).</title>
        <authorList>
            <person name="Postec A."/>
        </authorList>
    </citation>
    <scope>NUCLEOTIDE SEQUENCE [LARGE SCALE GENOMIC DNA]</scope>
    <source>
        <strain evidence="1 2">LacV</strain>
    </source>
</reference>
<protein>
    <submittedName>
        <fullName evidence="1">Uncharacterized protein</fullName>
    </submittedName>
</protein>
<comment type="caution">
    <text evidence="1">The sequence shown here is derived from an EMBL/GenBank/DDBJ whole genome shotgun (WGS) entry which is preliminary data.</text>
</comment>
<dbReference type="OrthoDB" id="9792035at2"/>
<keyword evidence="2" id="KW-1185">Reference proteome</keyword>
<dbReference type="RefSeq" id="WP_151861907.1">
    <property type="nucleotide sequence ID" value="NZ_WBZC01000051.1"/>
</dbReference>
<accession>A0A6I0EZB9</accession>
<evidence type="ECO:0000313" key="2">
    <source>
        <dbReference type="Proteomes" id="UP000432715"/>
    </source>
</evidence>
<sequence length="79" mass="9082">MELQQNFKCVGVTRDVVRGYCKRNGLNGIAQDSIVEHQQSMIHEYAYEFCLHCGEKLKQNNKGRRKNSLKLNVKANGKN</sequence>
<name>A0A6I0EZB9_9FIRM</name>
<evidence type="ECO:0000313" key="1">
    <source>
        <dbReference type="EMBL" id="KAB3532138.1"/>
    </source>
</evidence>
<dbReference type="EMBL" id="WBZC01000051">
    <property type="protein sequence ID" value="KAB3532138.1"/>
    <property type="molecule type" value="Genomic_DNA"/>
</dbReference>